<reference evidence="4" key="1">
    <citation type="submission" date="2021-03" db="EMBL/GenBank/DDBJ databases">
        <authorList>
            <consortium name="Genoscope - CEA"/>
            <person name="William W."/>
        </authorList>
    </citation>
    <scope>NUCLEOTIDE SEQUENCE</scope>
    <source>
        <strain evidence="4">Doubled-haploid Pahang</strain>
    </source>
</reference>
<feature type="domain" description="Retrovirus-related Pol polyprotein from transposon TNT 1-94-like beta-barrel" evidence="3">
    <location>
        <begin position="60"/>
        <end position="113"/>
    </location>
</feature>
<feature type="domain" description="Reverse transcriptase Ty1/copia-type" evidence="2">
    <location>
        <begin position="226"/>
        <end position="335"/>
    </location>
</feature>
<dbReference type="Pfam" id="PF22936">
    <property type="entry name" value="Pol_BBD"/>
    <property type="match status" value="1"/>
</dbReference>
<sequence>MADKAAKLKTLGMNVDESFLVQFILNSLPSQFGPFKIHYNTNKDKWDLNELTSMFPSNTWWIDSGASTHVTNNMQGFHSIRKPKEHERFIIMGNRLKAKVISMGTYHLRLETGYCISFGSGKFSIFYDSIKVGSGILCDGLYDKVYLIHEKSQAVDTLEVYINEVERQLDRKVKIVRSNRGGEFYGRYDGSRIKRDPLSFSQAIESNDSEKWYDAMKEELKSMVQNDVWDLVELPNDCKRVGCKWVFKTKRDSTGNIERYKARLMAKGFSQKEGIDYNETFSPISKKDSLIIVMALVAHYDLELHQMDVKTAFLNGDLDEKIYMEQPEGFIVKGKE</sequence>
<dbReference type="EMBL" id="HG996476">
    <property type="protein sequence ID" value="CAG1852502.1"/>
    <property type="molecule type" value="Genomic_DNA"/>
</dbReference>
<proteinExistence type="predicted"/>
<dbReference type="InterPro" id="IPR013103">
    <property type="entry name" value="RVT_2"/>
</dbReference>
<dbReference type="SUPFAM" id="SSF56672">
    <property type="entry name" value="DNA/RNA polymerases"/>
    <property type="match status" value="1"/>
</dbReference>
<dbReference type="InterPro" id="IPR043502">
    <property type="entry name" value="DNA/RNA_pol_sf"/>
</dbReference>
<protein>
    <submittedName>
        <fullName evidence="4">(wild Malaysian banana) hypothetical protein</fullName>
    </submittedName>
</protein>
<gene>
    <name evidence="4" type="ORF">GSMUA_307280.1</name>
</gene>
<keyword evidence="1" id="KW-0064">Aspartyl protease</keyword>
<dbReference type="AlphaFoldDB" id="A0A8D7APN1"/>
<organism evidence="4">
    <name type="scientific">Musa acuminata subsp. malaccensis</name>
    <name type="common">Wild banana</name>
    <name type="synonym">Musa malaccensis</name>
    <dbReference type="NCBI Taxonomy" id="214687"/>
    <lineage>
        <taxon>Eukaryota</taxon>
        <taxon>Viridiplantae</taxon>
        <taxon>Streptophyta</taxon>
        <taxon>Embryophyta</taxon>
        <taxon>Tracheophyta</taxon>
        <taxon>Spermatophyta</taxon>
        <taxon>Magnoliopsida</taxon>
        <taxon>Liliopsida</taxon>
        <taxon>Zingiberales</taxon>
        <taxon>Musaceae</taxon>
        <taxon>Musa</taxon>
    </lineage>
</organism>
<dbReference type="Pfam" id="PF07727">
    <property type="entry name" value="RVT_2"/>
    <property type="match status" value="1"/>
</dbReference>
<keyword evidence="1" id="KW-0378">Hydrolase</keyword>
<evidence type="ECO:0000313" key="4">
    <source>
        <dbReference type="EMBL" id="CAG1852502.1"/>
    </source>
</evidence>
<dbReference type="GO" id="GO:0004190">
    <property type="term" value="F:aspartic-type endopeptidase activity"/>
    <property type="evidence" value="ECO:0007669"/>
    <property type="project" value="UniProtKB-KW"/>
</dbReference>
<accession>A0A8D7APN1</accession>
<dbReference type="InterPro" id="IPR054722">
    <property type="entry name" value="PolX-like_BBD"/>
</dbReference>
<feature type="non-terminal residue" evidence="4">
    <location>
        <position position="1"/>
    </location>
</feature>
<evidence type="ECO:0000259" key="3">
    <source>
        <dbReference type="Pfam" id="PF22936"/>
    </source>
</evidence>
<evidence type="ECO:0000259" key="2">
    <source>
        <dbReference type="Pfam" id="PF07727"/>
    </source>
</evidence>
<keyword evidence="1" id="KW-0645">Protease</keyword>
<evidence type="ECO:0000256" key="1">
    <source>
        <dbReference type="ARBA" id="ARBA00022750"/>
    </source>
</evidence>
<name>A0A8D7APN1_MUSAM</name>